<name>A0AAE7V4D3_9CAUD</name>
<dbReference type="KEGG" id="vg:75690806"/>
<protein>
    <submittedName>
        <fullName evidence="1">Uncharacterized protein</fullName>
    </submittedName>
</protein>
<evidence type="ECO:0000313" key="1">
    <source>
        <dbReference type="EMBL" id="QWM90283.1"/>
    </source>
</evidence>
<evidence type="ECO:0000313" key="2">
    <source>
        <dbReference type="Proteomes" id="UP000827441"/>
    </source>
</evidence>
<dbReference type="GeneID" id="75690806"/>
<reference evidence="1 2" key="1">
    <citation type="submission" date="2021-04" db="EMBL/GenBank/DDBJ databases">
        <authorList>
            <person name="Shkoporov A.N."/>
            <person name="Stockdale S.R."/>
            <person name="Guerin E."/>
            <person name="Ross R.P."/>
            <person name="Hill C."/>
        </authorList>
    </citation>
    <scope>NUCLEOTIDE SEQUENCE [LARGE SCALE GENOMIC DNA]</scope>
    <source>
        <strain evidence="2">cr25_1</strain>
    </source>
</reference>
<organism evidence="1 2">
    <name type="scientific">uncultured phage cr25_1</name>
    <dbReference type="NCBI Taxonomy" id="2986395"/>
    <lineage>
        <taxon>Viruses</taxon>
        <taxon>Duplodnaviria</taxon>
        <taxon>Heunggongvirae</taxon>
        <taxon>Uroviricota</taxon>
        <taxon>Caudoviricetes</taxon>
        <taxon>Crassvirales</taxon>
        <taxon>Crevaviridae</taxon>
        <taxon>Coarsevirinae</taxon>
        <taxon>Junduvirus</taxon>
        <taxon>Junduvirus copri</taxon>
    </lineage>
</organism>
<keyword evidence="2" id="KW-1185">Reference proteome</keyword>
<dbReference type="RefSeq" id="YP_010359855.1">
    <property type="nucleotide sequence ID" value="NC_062777.1"/>
</dbReference>
<dbReference type="Proteomes" id="UP000827441">
    <property type="component" value="Segment"/>
</dbReference>
<sequence length="193" mass="22546">MRIVKIEKRVYEYSELQAHAKDVVRNYVLSVVHDSDTFSKAIKESIESLGFKDVELHYSLGNCQGDGLCFTGSINWIDLNRIAEIRNKIDQLNTSFVISCNDCLDNIKFTRLSHMYCHSRTVSVDIDNTNWMNVQDYIVLKDIILNWYNSLCNRYEKEGYKWFEEINEQDVIDYCDSNGLEFFDDGTIFVESA</sequence>
<dbReference type="EMBL" id="MZ130487">
    <property type="protein sequence ID" value="QWM90283.1"/>
    <property type="molecule type" value="Genomic_DNA"/>
</dbReference>
<gene>
    <name evidence="1" type="primary">gp_23216</name>
</gene>
<proteinExistence type="predicted"/>
<accession>A0AAE7V4D3</accession>